<evidence type="ECO:0000259" key="17">
    <source>
        <dbReference type="Pfam" id="PF12254"/>
    </source>
</evidence>
<feature type="domain" description="Zinc finger DNA-directed DNA polymerase family B alpha" evidence="16">
    <location>
        <begin position="1369"/>
        <end position="1537"/>
    </location>
</feature>
<keyword evidence="7" id="KW-0863">Zinc-finger</keyword>
<dbReference type="SUPFAM" id="SSF56672">
    <property type="entry name" value="DNA/RNA polymerases"/>
    <property type="match status" value="1"/>
</dbReference>
<dbReference type="EC" id="2.7.7.7" evidence="12"/>
<evidence type="ECO:0000313" key="18">
    <source>
        <dbReference type="EMBL" id="PXF46123.1"/>
    </source>
</evidence>
<evidence type="ECO:0000256" key="2">
    <source>
        <dbReference type="ARBA" id="ARBA00005755"/>
    </source>
</evidence>
<evidence type="ECO:0000256" key="4">
    <source>
        <dbReference type="ARBA" id="ARBA00022695"/>
    </source>
</evidence>
<dbReference type="SUPFAM" id="SSF53098">
    <property type="entry name" value="Ribonuclease H-like"/>
    <property type="match status" value="1"/>
</dbReference>
<dbReference type="InterPro" id="IPR023211">
    <property type="entry name" value="DNA_pol_palm_dom_sf"/>
</dbReference>
<name>A0A2V3IVK9_9FLOR</name>
<dbReference type="InterPro" id="IPR006172">
    <property type="entry name" value="DNA-dir_DNA_pol_B"/>
</dbReference>
<evidence type="ECO:0000313" key="19">
    <source>
        <dbReference type="Proteomes" id="UP000247409"/>
    </source>
</evidence>
<dbReference type="Gene3D" id="1.10.287.690">
    <property type="entry name" value="Helix hairpin bin"/>
    <property type="match status" value="1"/>
</dbReference>
<comment type="subcellular location">
    <subcellularLocation>
        <location evidence="1">Nucleus</location>
    </subcellularLocation>
</comment>
<evidence type="ECO:0000259" key="16">
    <source>
        <dbReference type="Pfam" id="PF08996"/>
    </source>
</evidence>
<dbReference type="Proteomes" id="UP000247409">
    <property type="component" value="Unassembled WGS sequence"/>
</dbReference>
<dbReference type="Gene3D" id="1.10.3200.20">
    <property type="entry name" value="DNA Polymerase alpha, zinc finger"/>
    <property type="match status" value="1"/>
</dbReference>
<dbReference type="NCBIfam" id="TIGR00592">
    <property type="entry name" value="pol2"/>
    <property type="match status" value="1"/>
</dbReference>
<dbReference type="EMBL" id="NBIV01000044">
    <property type="protein sequence ID" value="PXF46123.1"/>
    <property type="molecule type" value="Genomic_DNA"/>
</dbReference>
<dbReference type="GO" id="GO:0003688">
    <property type="term" value="F:DNA replication origin binding"/>
    <property type="evidence" value="ECO:0007669"/>
    <property type="project" value="TreeGrafter"/>
</dbReference>
<feature type="compositionally biased region" description="Low complexity" evidence="13">
    <location>
        <begin position="887"/>
        <end position="898"/>
    </location>
</feature>
<dbReference type="GO" id="GO:0003697">
    <property type="term" value="F:single-stranded DNA binding"/>
    <property type="evidence" value="ECO:0007669"/>
    <property type="project" value="TreeGrafter"/>
</dbReference>
<evidence type="ECO:0000256" key="6">
    <source>
        <dbReference type="ARBA" id="ARBA00022723"/>
    </source>
</evidence>
<keyword evidence="3 12" id="KW-0808">Transferase</keyword>
<evidence type="ECO:0000256" key="1">
    <source>
        <dbReference type="ARBA" id="ARBA00004123"/>
    </source>
</evidence>
<dbReference type="OrthoDB" id="6755010at2759"/>
<feature type="domain" description="DNA-directed DNA polymerase family B exonuclease" evidence="15">
    <location>
        <begin position="466"/>
        <end position="704"/>
    </location>
</feature>
<dbReference type="SMART" id="SM00486">
    <property type="entry name" value="POLBc"/>
    <property type="match status" value="1"/>
</dbReference>
<dbReference type="PANTHER" id="PTHR45861:SF1">
    <property type="entry name" value="DNA POLYMERASE ALPHA CATALYTIC SUBUNIT"/>
    <property type="match status" value="1"/>
</dbReference>
<dbReference type="InterPro" id="IPR006134">
    <property type="entry name" value="DNA-dir_DNA_pol_B_multi_dom"/>
</dbReference>
<evidence type="ECO:0000256" key="11">
    <source>
        <dbReference type="ARBA" id="ARBA00023242"/>
    </source>
</evidence>
<evidence type="ECO:0000256" key="13">
    <source>
        <dbReference type="SAM" id="MobiDB-lite"/>
    </source>
</evidence>
<evidence type="ECO:0000256" key="10">
    <source>
        <dbReference type="ARBA" id="ARBA00023125"/>
    </source>
</evidence>
<protein>
    <recommendedName>
        <fullName evidence="12">DNA polymerase</fullName>
        <ecNumber evidence="12">2.7.7.7</ecNumber>
    </recommendedName>
</protein>
<dbReference type="Gene3D" id="3.30.70.2820">
    <property type="match status" value="1"/>
</dbReference>
<dbReference type="InterPro" id="IPR017964">
    <property type="entry name" value="DNA-dir_DNA_pol_B_CS"/>
</dbReference>
<dbReference type="GO" id="GO:1902975">
    <property type="term" value="P:mitotic DNA replication initiation"/>
    <property type="evidence" value="ECO:0007669"/>
    <property type="project" value="InterPro"/>
</dbReference>
<sequence length="1545" mass="171731">MRRSARGLRDSVQSAIADLAARKASGKTRTADYEVREEADIYETVDEATYAAIAAQKRKEAREFIASNNHHDDDYVMEQEFEMEDELSLVRSEGEKKRKRTNAPRVRRANTAPAKRVPTAFFNTLQSNGPQKNEQQQDNGARVLDTSMLNADFDKHLKSARAARKKKRALSQSVGDLLFEAPPQPALDHVGGDLFAYEPNQPPKDEYEAPPPMPSPSKPPMIPRKDALPTNQPNQPNLILDDSIDGEALVAAADAAIKNLPNIPAPENVMKRPLPSTIARRMPFPKMGPPPSTMGQPQSNLPMARDAQGHVVMFWTDAHEMRVNGGEQLYLFGKVPLGSVESDQFASVCVQVKGMDRVLHVLPRKTKRAPDGRITDEAVKIIPDVYGEVTKILLGSSTQKSTRLGATAIRSGSNLPSEVKAKKVIRSCPFSDLHAPREPTEYLKVKIPYESINRLGPDSTGATFSRVFGTRSSASEALCLKRKLRGPGWIRLANAVPSQSKVSHAKFTLTVPCPNDIIVPLDLATKEPPPVSALCIQTKTVLNNKTGAHEIVMISGLFLREVPLNGPLHDAELEAGGARGTRDFVLIRPPDGMSLPFGFSNHARSALACGGGVEVLSSESALLNNFLSRLLRLDPDVLIGHRILGFGLDVLLARMNAKRCREWSRLGRLVQRRDLSNVIKHNNEISSWFKSDVLAGRLVVDTHMHSNDLLPKEKDYSLVALSQNVLSGSNPNARATVLRSMTDVSMVSEVFKKTESLCMLVAECLLEARTSGRLAAHLSVLPLTKQLTCISGNLWSHSLRGSRAERIEYLLCHEFKLIGSKNGGNASSAGDVKSKLLLPDKLNRWEREKVAELYETERALVKNEKADVPVNIHGYGGPGVEGSRETNAAAPNAPSKAARQNGKSKNSRRKPQYSGGLVLEPVKGFYDRYVLQLDFNSLYPSIIQEFNICFTTLHLDEFYKKNAEGNGKNHTTSLDGPSSNGQNGFPGFLSLPNQSIPEGVLPRVLRRLVDQRRQVKKLLKEERQRAGKETLRAQQLDIRQLAIKLTANSLYGCLGFESGRFFARPLAEMVTSQGRDTLQKTVDLARDAFNAKVIYGDTDSLFVYTGMESIGQVRKLGSELKREVNKKYRTLEIEIDAIYKKMLLLKKKKYAALKVADPNNPNKTVREVKGIDLVRHDWCDLSHDASNHVINQIFKGQSADVDEAVGNIITYLSDLTSQVKNNDVSLSKYVITRALNKRPQDYPEGHSTPHVAVAARMMKREKRPIRQGEYIKYVICTSDGPTNASGVAGKAYHPDEVKSSGGKLRIDVKYYLESQVLPPILRLCEPIDGIEASRIAVALGLDGRRFEKRDHEEFDGLGNYLALGPHSPAEKFRDVDPLTIGCVACGISTEFLGMQLKPSGEGIKNTGLHCAKCSKRFPTVQLQNTILIRTREWIQKYYTCEMLIDPEDGSRTRETRDVGLGANGDMARRKFNEAWLYKQLRYLNYLMDVRVRWKEVRGNEDRELPLSRADLDTYDGLLETVNTTFDANAYRFIDLARFLLPLGIR</sequence>
<evidence type="ECO:0000259" key="14">
    <source>
        <dbReference type="Pfam" id="PF00136"/>
    </source>
</evidence>
<evidence type="ECO:0000259" key="15">
    <source>
        <dbReference type="Pfam" id="PF03104"/>
    </source>
</evidence>
<dbReference type="Gene3D" id="3.30.420.10">
    <property type="entry name" value="Ribonuclease H-like superfamily/Ribonuclease H"/>
    <property type="match status" value="1"/>
</dbReference>
<dbReference type="InterPro" id="IPR042087">
    <property type="entry name" value="DNA_pol_B_thumb"/>
</dbReference>
<dbReference type="Pfam" id="PF00136">
    <property type="entry name" value="DNA_pol_B"/>
    <property type="match status" value="1"/>
</dbReference>
<dbReference type="Pfam" id="PF03104">
    <property type="entry name" value="DNA_pol_B_exo1"/>
    <property type="match status" value="1"/>
</dbReference>
<keyword evidence="8" id="KW-0862">Zinc</keyword>
<keyword evidence="4 12" id="KW-0548">Nucleotidyltransferase</keyword>
<dbReference type="InterPro" id="IPR038256">
    <property type="entry name" value="Pol_alpha_znc_sf"/>
</dbReference>
<accession>A0A2V3IVK9</accession>
<evidence type="ECO:0000256" key="5">
    <source>
        <dbReference type="ARBA" id="ARBA00022705"/>
    </source>
</evidence>
<keyword evidence="11" id="KW-0539">Nucleus</keyword>
<reference evidence="18 19" key="1">
    <citation type="journal article" date="2018" name="Mol. Biol. Evol.">
        <title>Analysis of the draft genome of the red seaweed Gracilariopsis chorda provides insights into genome size evolution in Rhodophyta.</title>
        <authorList>
            <person name="Lee J."/>
            <person name="Yang E.C."/>
            <person name="Graf L."/>
            <person name="Yang J.H."/>
            <person name="Qiu H."/>
            <person name="Zel Zion U."/>
            <person name="Chan C.X."/>
            <person name="Stephens T.G."/>
            <person name="Weber A.P.M."/>
            <person name="Boo G.H."/>
            <person name="Boo S.M."/>
            <person name="Kim K.M."/>
            <person name="Shin Y."/>
            <person name="Jung M."/>
            <person name="Lee S.J."/>
            <person name="Yim H.S."/>
            <person name="Lee J.H."/>
            <person name="Bhattacharya D."/>
            <person name="Yoon H.S."/>
        </authorList>
    </citation>
    <scope>NUCLEOTIDE SEQUENCE [LARGE SCALE GENOMIC DNA]</scope>
    <source>
        <strain evidence="18 19">SKKU-2015</strain>
        <tissue evidence="18">Whole body</tissue>
    </source>
</reference>
<dbReference type="CDD" id="cd05532">
    <property type="entry name" value="POLBc_alpha"/>
    <property type="match status" value="1"/>
</dbReference>
<dbReference type="InterPro" id="IPR036397">
    <property type="entry name" value="RNaseH_sf"/>
</dbReference>
<dbReference type="Gene3D" id="1.10.132.60">
    <property type="entry name" value="DNA polymerase family B, C-terminal domain"/>
    <property type="match status" value="1"/>
</dbReference>
<dbReference type="InterPro" id="IPR045846">
    <property type="entry name" value="POLBc_alpha"/>
</dbReference>
<dbReference type="GO" id="GO:0000166">
    <property type="term" value="F:nucleotide binding"/>
    <property type="evidence" value="ECO:0007669"/>
    <property type="project" value="InterPro"/>
</dbReference>
<dbReference type="GO" id="GO:0003682">
    <property type="term" value="F:chromatin binding"/>
    <property type="evidence" value="ECO:0007669"/>
    <property type="project" value="TreeGrafter"/>
</dbReference>
<dbReference type="Gene3D" id="6.10.10.100">
    <property type="match status" value="1"/>
</dbReference>
<dbReference type="InterPro" id="IPR043502">
    <property type="entry name" value="DNA/RNA_pol_sf"/>
</dbReference>
<feature type="region of interest" description="Disordered" evidence="13">
    <location>
        <begin position="189"/>
        <end position="234"/>
    </location>
</feature>
<dbReference type="FunFam" id="1.10.132.60:FF:000004">
    <property type="entry name" value="DNA polymerase"/>
    <property type="match status" value="1"/>
</dbReference>
<comment type="caution">
    <text evidence="18">The sequence shown here is derived from an EMBL/GenBank/DDBJ whole genome shotgun (WGS) entry which is preliminary data.</text>
</comment>
<evidence type="ECO:0000256" key="8">
    <source>
        <dbReference type="ARBA" id="ARBA00022833"/>
    </source>
</evidence>
<feature type="compositionally biased region" description="Basic residues" evidence="13">
    <location>
        <begin position="97"/>
        <end position="108"/>
    </location>
</feature>
<dbReference type="GO" id="GO:0006272">
    <property type="term" value="P:leading strand elongation"/>
    <property type="evidence" value="ECO:0007669"/>
    <property type="project" value="TreeGrafter"/>
</dbReference>
<dbReference type="Pfam" id="PF12254">
    <property type="entry name" value="DNA_pol_alpha_N"/>
    <property type="match status" value="1"/>
</dbReference>
<comment type="similarity">
    <text evidence="2 12">Belongs to the DNA polymerase type-B family.</text>
</comment>
<dbReference type="PROSITE" id="PS00116">
    <property type="entry name" value="DNA_POLYMERASE_B"/>
    <property type="match status" value="1"/>
</dbReference>
<dbReference type="InterPro" id="IPR015088">
    <property type="entry name" value="Znf_DNA-dir_DNA_pol_B_alpha"/>
</dbReference>
<gene>
    <name evidence="18" type="ORF">BWQ96_04129</name>
</gene>
<feature type="compositionally biased region" description="Pro residues" evidence="13">
    <location>
        <begin position="209"/>
        <end position="222"/>
    </location>
</feature>
<dbReference type="Gene3D" id="3.90.1600.10">
    <property type="entry name" value="Palm domain of DNA polymerase"/>
    <property type="match status" value="1"/>
</dbReference>
<comment type="catalytic activity">
    <reaction evidence="12">
        <text>DNA(n) + a 2'-deoxyribonucleoside 5'-triphosphate = DNA(n+1) + diphosphate</text>
        <dbReference type="Rhea" id="RHEA:22508"/>
        <dbReference type="Rhea" id="RHEA-COMP:17339"/>
        <dbReference type="Rhea" id="RHEA-COMP:17340"/>
        <dbReference type="ChEBI" id="CHEBI:33019"/>
        <dbReference type="ChEBI" id="CHEBI:61560"/>
        <dbReference type="ChEBI" id="CHEBI:173112"/>
        <dbReference type="EC" id="2.7.7.7"/>
    </reaction>
</comment>
<keyword evidence="19" id="KW-1185">Reference proteome</keyword>
<dbReference type="PRINTS" id="PR00106">
    <property type="entry name" value="DNAPOLB"/>
</dbReference>
<dbReference type="GO" id="GO:0008270">
    <property type="term" value="F:zinc ion binding"/>
    <property type="evidence" value="ECO:0007669"/>
    <property type="project" value="UniProtKB-KW"/>
</dbReference>
<dbReference type="PANTHER" id="PTHR45861">
    <property type="entry name" value="DNA POLYMERASE ALPHA CATALYTIC SUBUNIT"/>
    <property type="match status" value="1"/>
</dbReference>
<dbReference type="InterPro" id="IPR012337">
    <property type="entry name" value="RNaseH-like_sf"/>
</dbReference>
<dbReference type="CDD" id="cd05776">
    <property type="entry name" value="DNA_polB_alpha_exo"/>
    <property type="match status" value="1"/>
</dbReference>
<dbReference type="GO" id="GO:0006273">
    <property type="term" value="P:lagging strand elongation"/>
    <property type="evidence" value="ECO:0007669"/>
    <property type="project" value="TreeGrafter"/>
</dbReference>
<organism evidence="18 19">
    <name type="scientific">Gracilariopsis chorda</name>
    <dbReference type="NCBI Taxonomy" id="448386"/>
    <lineage>
        <taxon>Eukaryota</taxon>
        <taxon>Rhodophyta</taxon>
        <taxon>Florideophyceae</taxon>
        <taxon>Rhodymeniophycidae</taxon>
        <taxon>Gracilariales</taxon>
        <taxon>Gracilariaceae</taxon>
        <taxon>Gracilariopsis</taxon>
    </lineage>
</organism>
<feature type="domain" description="DNA polymerase alpha catalytic subunit N-terminal" evidence="17">
    <location>
        <begin position="18"/>
        <end position="70"/>
    </location>
</feature>
<proteinExistence type="inferred from homology"/>
<evidence type="ECO:0000256" key="7">
    <source>
        <dbReference type="ARBA" id="ARBA00022771"/>
    </source>
</evidence>
<evidence type="ECO:0000256" key="12">
    <source>
        <dbReference type="RuleBase" id="RU000442"/>
    </source>
</evidence>
<keyword evidence="10 12" id="KW-0238">DNA-binding</keyword>
<feature type="region of interest" description="Disordered" evidence="13">
    <location>
        <begin position="91"/>
        <end position="119"/>
    </location>
</feature>
<feature type="region of interest" description="Disordered" evidence="13">
    <location>
        <begin position="873"/>
        <end position="913"/>
    </location>
</feature>
<keyword evidence="9 12" id="KW-0239">DNA-directed DNA polymerase</keyword>
<keyword evidence="6" id="KW-0479">Metal-binding</keyword>
<feature type="domain" description="DNA-directed DNA polymerase family B multifunctional" evidence="14">
    <location>
        <begin position="904"/>
        <end position="1327"/>
    </location>
</feature>
<dbReference type="Gene3D" id="2.40.50.730">
    <property type="match status" value="1"/>
</dbReference>
<dbReference type="InterPro" id="IPR006133">
    <property type="entry name" value="DNA-dir_DNA_pol_B_exonuc"/>
</dbReference>
<keyword evidence="5 12" id="KW-0235">DNA replication</keyword>
<evidence type="ECO:0000256" key="3">
    <source>
        <dbReference type="ARBA" id="ARBA00022679"/>
    </source>
</evidence>
<dbReference type="GO" id="GO:0005658">
    <property type="term" value="C:alpha DNA polymerase:primase complex"/>
    <property type="evidence" value="ECO:0007669"/>
    <property type="project" value="TreeGrafter"/>
</dbReference>
<dbReference type="STRING" id="448386.A0A2V3IVK9"/>
<evidence type="ECO:0000256" key="9">
    <source>
        <dbReference type="ARBA" id="ARBA00022932"/>
    </source>
</evidence>
<dbReference type="GO" id="GO:0003887">
    <property type="term" value="F:DNA-directed DNA polymerase activity"/>
    <property type="evidence" value="ECO:0007669"/>
    <property type="project" value="UniProtKB-KW"/>
</dbReference>
<dbReference type="InterPro" id="IPR024647">
    <property type="entry name" value="DNA_pol_a_cat_su_N"/>
</dbReference>
<dbReference type="Pfam" id="PF08996">
    <property type="entry name" value="zf-DNA_Pol"/>
    <property type="match status" value="1"/>
</dbReference>